<dbReference type="PANTHER" id="PTHR30346">
    <property type="entry name" value="TRANSCRIPTIONAL DUAL REGULATOR HCAR-RELATED"/>
    <property type="match status" value="1"/>
</dbReference>
<evidence type="ECO:0000313" key="7">
    <source>
        <dbReference type="Proteomes" id="UP001348641"/>
    </source>
</evidence>
<dbReference type="Proteomes" id="UP001348641">
    <property type="component" value="Unassembled WGS sequence"/>
</dbReference>
<dbReference type="InterPro" id="IPR036388">
    <property type="entry name" value="WH-like_DNA-bd_sf"/>
</dbReference>
<proteinExistence type="inferred from homology"/>
<evidence type="ECO:0000256" key="2">
    <source>
        <dbReference type="ARBA" id="ARBA00023015"/>
    </source>
</evidence>
<dbReference type="Gene3D" id="1.10.10.10">
    <property type="entry name" value="Winged helix-like DNA-binding domain superfamily/Winged helix DNA-binding domain"/>
    <property type="match status" value="1"/>
</dbReference>
<protein>
    <recommendedName>
        <fullName evidence="5">HTH lysR-type domain-containing protein</fullName>
    </recommendedName>
</protein>
<evidence type="ECO:0000259" key="5">
    <source>
        <dbReference type="PROSITE" id="PS50931"/>
    </source>
</evidence>
<keyword evidence="4" id="KW-0804">Transcription</keyword>
<organism evidence="6 7">
    <name type="scientific">Nocardiopsis tropica</name>
    <dbReference type="NCBI Taxonomy" id="109330"/>
    <lineage>
        <taxon>Bacteria</taxon>
        <taxon>Bacillati</taxon>
        <taxon>Actinomycetota</taxon>
        <taxon>Actinomycetes</taxon>
        <taxon>Streptosporangiales</taxon>
        <taxon>Nocardiopsidaceae</taxon>
        <taxon>Nocardiopsis</taxon>
    </lineage>
</organism>
<dbReference type="InterPro" id="IPR036390">
    <property type="entry name" value="WH_DNA-bd_sf"/>
</dbReference>
<dbReference type="PANTHER" id="PTHR30346:SF29">
    <property type="entry name" value="LYSR SUBSTRATE-BINDING"/>
    <property type="match status" value="1"/>
</dbReference>
<dbReference type="EMBL" id="JAUUCC010000020">
    <property type="protein sequence ID" value="MEE2050832.1"/>
    <property type="molecule type" value="Genomic_DNA"/>
</dbReference>
<sequence>MDVDLLERHGRRVRLTPAGQRLVAHVRKLNAQWETALSDTTAAAKQLCGPITVGGFPTSIPSVLSSWPRSG</sequence>
<dbReference type="SUPFAM" id="SSF46785">
    <property type="entry name" value="Winged helix' DNA-binding domain"/>
    <property type="match status" value="1"/>
</dbReference>
<evidence type="ECO:0000256" key="3">
    <source>
        <dbReference type="ARBA" id="ARBA00023125"/>
    </source>
</evidence>
<evidence type="ECO:0000256" key="4">
    <source>
        <dbReference type="ARBA" id="ARBA00023163"/>
    </source>
</evidence>
<feature type="domain" description="HTH lysR-type" evidence="5">
    <location>
        <begin position="1"/>
        <end position="16"/>
    </location>
</feature>
<reference evidence="6 7" key="1">
    <citation type="submission" date="2023-07" db="EMBL/GenBank/DDBJ databases">
        <authorList>
            <person name="Girao M."/>
            <person name="Carvalho M.F."/>
        </authorList>
    </citation>
    <scope>NUCLEOTIDE SEQUENCE [LARGE SCALE GENOMIC DNA]</scope>
    <source>
        <strain evidence="6 7">66/93</strain>
    </source>
</reference>
<dbReference type="PROSITE" id="PS50931">
    <property type="entry name" value="HTH_LYSR"/>
    <property type="match status" value="1"/>
</dbReference>
<dbReference type="RefSeq" id="WP_330158064.1">
    <property type="nucleotide sequence ID" value="NZ_BAAAJA010000002.1"/>
</dbReference>
<name>A0ABU7KQ59_9ACTN</name>
<keyword evidence="3" id="KW-0238">DNA-binding</keyword>
<keyword evidence="2" id="KW-0805">Transcription regulation</keyword>
<evidence type="ECO:0000256" key="1">
    <source>
        <dbReference type="ARBA" id="ARBA00009437"/>
    </source>
</evidence>
<comment type="caution">
    <text evidence="6">The sequence shown here is derived from an EMBL/GenBank/DDBJ whole genome shotgun (WGS) entry which is preliminary data.</text>
</comment>
<accession>A0ABU7KQ59</accession>
<evidence type="ECO:0000313" key="6">
    <source>
        <dbReference type="EMBL" id="MEE2050832.1"/>
    </source>
</evidence>
<gene>
    <name evidence="6" type="ORF">Q8A49_10025</name>
</gene>
<comment type="similarity">
    <text evidence="1">Belongs to the LysR transcriptional regulatory family.</text>
</comment>
<dbReference type="InterPro" id="IPR000847">
    <property type="entry name" value="LysR_HTH_N"/>
</dbReference>